<name>A0A448X6T9_9PLAT</name>
<protein>
    <submittedName>
        <fullName evidence="1">Uncharacterized protein</fullName>
    </submittedName>
</protein>
<dbReference type="EMBL" id="CAAALY010104108">
    <property type="protein sequence ID" value="VEL29543.1"/>
    <property type="molecule type" value="Genomic_DNA"/>
</dbReference>
<sequence>MLPSNLESLHLASRSLPPSLYAVIQNGTSDPARGRVNCFAEEVITTANTLSPSASTSIRSVQSLACPESSAAFMEHSLPPACSVCSRLFEVSVSSGSGSSTFCTILFRIYTLSK</sequence>
<gene>
    <name evidence="1" type="ORF">PXEA_LOCUS22983</name>
</gene>
<dbReference type="Proteomes" id="UP000784294">
    <property type="component" value="Unassembled WGS sequence"/>
</dbReference>
<keyword evidence="2" id="KW-1185">Reference proteome</keyword>
<accession>A0A448X6T9</accession>
<organism evidence="1 2">
    <name type="scientific">Protopolystoma xenopodis</name>
    <dbReference type="NCBI Taxonomy" id="117903"/>
    <lineage>
        <taxon>Eukaryota</taxon>
        <taxon>Metazoa</taxon>
        <taxon>Spiralia</taxon>
        <taxon>Lophotrochozoa</taxon>
        <taxon>Platyhelminthes</taxon>
        <taxon>Monogenea</taxon>
        <taxon>Polyopisthocotylea</taxon>
        <taxon>Polystomatidea</taxon>
        <taxon>Polystomatidae</taxon>
        <taxon>Protopolystoma</taxon>
    </lineage>
</organism>
<reference evidence="1" key="1">
    <citation type="submission" date="2018-11" db="EMBL/GenBank/DDBJ databases">
        <authorList>
            <consortium name="Pathogen Informatics"/>
        </authorList>
    </citation>
    <scope>NUCLEOTIDE SEQUENCE</scope>
</reference>
<comment type="caution">
    <text evidence="1">The sequence shown here is derived from an EMBL/GenBank/DDBJ whole genome shotgun (WGS) entry which is preliminary data.</text>
</comment>
<evidence type="ECO:0000313" key="1">
    <source>
        <dbReference type="EMBL" id="VEL29543.1"/>
    </source>
</evidence>
<proteinExistence type="predicted"/>
<dbReference type="AlphaFoldDB" id="A0A448X6T9"/>
<evidence type="ECO:0000313" key="2">
    <source>
        <dbReference type="Proteomes" id="UP000784294"/>
    </source>
</evidence>